<gene>
    <name evidence="1" type="ORF">H2RhizoLitter491419_000002</name>
</gene>
<reference evidence="1" key="1">
    <citation type="submission" date="2019-05" db="EMBL/GenBank/DDBJ databases">
        <title>Metatranscriptomic reconstruction reveals RNA viruses with the potential to shape carbon cycling in soil.</title>
        <authorList>
            <person name="Starr E.P."/>
            <person name="Nuccio E."/>
            <person name="Pett-Ridge J."/>
            <person name="Banfield J.F."/>
            <person name="Firestone M.K."/>
        </authorList>
    </citation>
    <scope>NUCLEOTIDE SEQUENCE</scope>
    <source>
        <strain evidence="1">H2_Rhizo_Litter_49_scaffold_1419</strain>
    </source>
</reference>
<accession>A0A514D6L9</accession>
<evidence type="ECO:0000313" key="1">
    <source>
        <dbReference type="EMBL" id="QDH89264.1"/>
    </source>
</evidence>
<sequence>MALSDPQSITINSIAHSLPRIGQDISSGLFRENDGTVTETVRHSQTKNRLRSNLRFDHHKIVTDPLVTANNIDVGTSVSIVFDRPLVGYTVAELKQVVDGVVAYLAASSGAVITKILGNEA</sequence>
<protein>
    <submittedName>
        <fullName evidence="1">Uncharacterized protein</fullName>
    </submittedName>
</protein>
<dbReference type="EMBL" id="MN034728">
    <property type="protein sequence ID" value="QDH89264.1"/>
    <property type="molecule type" value="Genomic_RNA"/>
</dbReference>
<name>A0A514D6L9_9VIRU</name>
<dbReference type="Gene3D" id="2.40.160.220">
    <property type="match status" value="1"/>
</dbReference>
<dbReference type="InterPro" id="IPR054457">
    <property type="entry name" value="PhiCb5_coat"/>
</dbReference>
<dbReference type="Pfam" id="PF22387">
    <property type="entry name" value="PhiCb5_coat"/>
    <property type="match status" value="1"/>
</dbReference>
<organism evidence="1">
    <name type="scientific">Leviviridae sp</name>
    <dbReference type="NCBI Taxonomy" id="2027243"/>
    <lineage>
        <taxon>Viruses</taxon>
        <taxon>Riboviria</taxon>
        <taxon>Orthornavirae</taxon>
        <taxon>Lenarviricota</taxon>
        <taxon>Leviviricetes</taxon>
        <taxon>Norzivirales</taxon>
        <taxon>Fiersviridae</taxon>
    </lineage>
</organism>
<proteinExistence type="predicted"/>